<sequence length="347" mass="40494">MRFFKWLGAELCDFWSWFLKGSQQSHPPLFQLRSFWATVLLPVGLAFVVTFFIAQSLSFPDMVLTKKGFDNAYDYFKIPLWIVALSLPLAGFYASHHRSVQTAAQIARSDIQIVSTQSKNNFENYIKHLDYFSAQIEHFGSIHNIKISDPIKLYRKIFPINDYSDFSPWADDMKFITYIGERSEIPLEFNNYLDHIRHYVVGMSSPKDVASELEGDIFSNLNSIFTLLLIKKIDGINIWDFNVKDKYYFLDGKIYLPALTDSIDRVVNLFFSIESMCLSRDYFEKTGGGNRFTEGDLFMFLMKIRRVKENIKALTEQSNLNSVAIKEAIRKECKDKEKRWKEQISRL</sequence>
<gene>
    <name evidence="2" type="ORF">DFP80_10137</name>
</gene>
<keyword evidence="1" id="KW-0472">Membrane</keyword>
<evidence type="ECO:0000256" key="1">
    <source>
        <dbReference type="SAM" id="Phobius"/>
    </source>
</evidence>
<protein>
    <submittedName>
        <fullName evidence="2">Uncharacterized protein</fullName>
    </submittedName>
</protein>
<dbReference type="RefSeq" id="WP_113914792.1">
    <property type="nucleotide sequence ID" value="NZ_QNSE01000001.1"/>
</dbReference>
<dbReference type="EMBL" id="QNSE01000001">
    <property type="protein sequence ID" value="RBP85542.1"/>
    <property type="molecule type" value="Genomic_DNA"/>
</dbReference>
<evidence type="ECO:0000313" key="3">
    <source>
        <dbReference type="Proteomes" id="UP000252792"/>
    </source>
</evidence>
<organism evidence="2 3">
    <name type="scientific">Marinomonas rhizomae</name>
    <dbReference type="NCBI Taxonomy" id="491948"/>
    <lineage>
        <taxon>Bacteria</taxon>
        <taxon>Pseudomonadati</taxon>
        <taxon>Pseudomonadota</taxon>
        <taxon>Gammaproteobacteria</taxon>
        <taxon>Oceanospirillales</taxon>
        <taxon>Oceanospirillaceae</taxon>
        <taxon>Marinomonas</taxon>
    </lineage>
</organism>
<proteinExistence type="predicted"/>
<comment type="caution">
    <text evidence="2">The sequence shown here is derived from an EMBL/GenBank/DDBJ whole genome shotgun (WGS) entry which is preliminary data.</text>
</comment>
<name>A0A366JEX9_9GAMM</name>
<dbReference type="OrthoDB" id="6107513at2"/>
<feature type="transmembrane region" description="Helical" evidence="1">
    <location>
        <begin position="35"/>
        <end position="54"/>
    </location>
</feature>
<accession>A0A366JEX9</accession>
<keyword evidence="1" id="KW-0812">Transmembrane</keyword>
<feature type="transmembrane region" description="Helical" evidence="1">
    <location>
        <begin position="75"/>
        <end position="94"/>
    </location>
</feature>
<keyword evidence="3" id="KW-1185">Reference proteome</keyword>
<reference evidence="2 3" key="1">
    <citation type="submission" date="2018-06" db="EMBL/GenBank/DDBJ databases">
        <title>Genomic Encyclopedia of Type Strains, Phase III (KMG-III): the genomes of soil and plant-associated and newly described type strains.</title>
        <authorList>
            <person name="Whitman W."/>
        </authorList>
    </citation>
    <scope>NUCLEOTIDE SEQUENCE [LARGE SCALE GENOMIC DNA]</scope>
    <source>
        <strain evidence="2 3">CECT 7377</strain>
    </source>
</reference>
<evidence type="ECO:0000313" key="2">
    <source>
        <dbReference type="EMBL" id="RBP85542.1"/>
    </source>
</evidence>
<dbReference type="AlphaFoldDB" id="A0A366JEX9"/>
<dbReference type="Proteomes" id="UP000252792">
    <property type="component" value="Unassembled WGS sequence"/>
</dbReference>
<keyword evidence="1" id="KW-1133">Transmembrane helix</keyword>